<sequence>MSEPARHYPPSEGGSRPTPGPLRDWLAAMKAHAPAAPSPPPGAEARVQRQDYSRQDLSRQDHSRQDASRAEAHRPAESSPSWAPRVVQPAEAVIGGVEAEDVSELMAENLMLKAQLRQETDRYAELQAMLAQEIRDLRKHVQDEMSELQAIREERDLWQARCEALAQPLFQKR</sequence>
<dbReference type="EMBL" id="VZZK01000006">
    <property type="protein sequence ID" value="KAB1080027.1"/>
    <property type="molecule type" value="Genomic_DNA"/>
</dbReference>
<name>A0A6L3T2A9_9HYPH</name>
<protein>
    <submittedName>
        <fullName evidence="3">Uncharacterized protein</fullName>
    </submittedName>
</protein>
<dbReference type="Proteomes" id="UP000474159">
    <property type="component" value="Unassembled WGS sequence"/>
</dbReference>
<dbReference type="OrthoDB" id="7998354at2"/>
<proteinExistence type="predicted"/>
<comment type="caution">
    <text evidence="3">The sequence shown here is derived from an EMBL/GenBank/DDBJ whole genome shotgun (WGS) entry which is preliminary data.</text>
</comment>
<gene>
    <name evidence="3" type="ORF">F6X53_07250</name>
</gene>
<organism evidence="3 4">
    <name type="scientific">Methylobacterium soli</name>
    <dbReference type="NCBI Taxonomy" id="553447"/>
    <lineage>
        <taxon>Bacteria</taxon>
        <taxon>Pseudomonadati</taxon>
        <taxon>Pseudomonadota</taxon>
        <taxon>Alphaproteobacteria</taxon>
        <taxon>Hyphomicrobiales</taxon>
        <taxon>Methylobacteriaceae</taxon>
        <taxon>Methylobacterium</taxon>
    </lineage>
</organism>
<evidence type="ECO:0000313" key="3">
    <source>
        <dbReference type="EMBL" id="KAB1080027.1"/>
    </source>
</evidence>
<keyword evidence="4" id="KW-1185">Reference proteome</keyword>
<reference evidence="3 4" key="1">
    <citation type="submission" date="2019-09" db="EMBL/GenBank/DDBJ databases">
        <title>YIM 48816 draft genome.</title>
        <authorList>
            <person name="Jiang L."/>
        </authorList>
    </citation>
    <scope>NUCLEOTIDE SEQUENCE [LARGE SCALE GENOMIC DNA]</scope>
    <source>
        <strain evidence="3 4">YIM 48816</strain>
    </source>
</reference>
<feature type="region of interest" description="Disordered" evidence="2">
    <location>
        <begin position="1"/>
        <end position="86"/>
    </location>
</feature>
<evidence type="ECO:0000256" key="1">
    <source>
        <dbReference type="SAM" id="Coils"/>
    </source>
</evidence>
<dbReference type="RefSeq" id="WP_150998920.1">
    <property type="nucleotide sequence ID" value="NZ_BPQY01000143.1"/>
</dbReference>
<accession>A0A6L3T2A9</accession>
<dbReference type="AlphaFoldDB" id="A0A6L3T2A9"/>
<feature type="coiled-coil region" evidence="1">
    <location>
        <begin position="102"/>
        <end position="161"/>
    </location>
</feature>
<evidence type="ECO:0000256" key="2">
    <source>
        <dbReference type="SAM" id="MobiDB-lite"/>
    </source>
</evidence>
<feature type="compositionally biased region" description="Basic and acidic residues" evidence="2">
    <location>
        <begin position="46"/>
        <end position="76"/>
    </location>
</feature>
<keyword evidence="1" id="KW-0175">Coiled coil</keyword>
<evidence type="ECO:0000313" key="4">
    <source>
        <dbReference type="Proteomes" id="UP000474159"/>
    </source>
</evidence>